<name>A0A644SPT2_9ZZZZ</name>
<gene>
    <name evidence="2" type="ORF">SDC9_02153</name>
</gene>
<feature type="transmembrane region" description="Helical" evidence="1">
    <location>
        <begin position="37"/>
        <end position="60"/>
    </location>
</feature>
<feature type="transmembrane region" description="Helical" evidence="1">
    <location>
        <begin position="12"/>
        <end position="31"/>
    </location>
</feature>
<keyword evidence="1" id="KW-1133">Transmembrane helix</keyword>
<comment type="caution">
    <text evidence="2">The sequence shown here is derived from an EMBL/GenBank/DDBJ whole genome shotgun (WGS) entry which is preliminary data.</text>
</comment>
<dbReference type="AlphaFoldDB" id="A0A644SPT2"/>
<accession>A0A644SPT2</accession>
<proteinExistence type="predicted"/>
<evidence type="ECO:0000313" key="2">
    <source>
        <dbReference type="EMBL" id="MPL56664.1"/>
    </source>
</evidence>
<keyword evidence="1" id="KW-0472">Membrane</keyword>
<reference evidence="2" key="1">
    <citation type="submission" date="2019-08" db="EMBL/GenBank/DDBJ databases">
        <authorList>
            <person name="Kucharzyk K."/>
            <person name="Murdoch R.W."/>
            <person name="Higgins S."/>
            <person name="Loffler F."/>
        </authorList>
    </citation>
    <scope>NUCLEOTIDE SEQUENCE</scope>
</reference>
<evidence type="ECO:0000256" key="1">
    <source>
        <dbReference type="SAM" id="Phobius"/>
    </source>
</evidence>
<keyword evidence="1" id="KW-0812">Transmembrane</keyword>
<organism evidence="2">
    <name type="scientific">bioreactor metagenome</name>
    <dbReference type="NCBI Taxonomy" id="1076179"/>
    <lineage>
        <taxon>unclassified sequences</taxon>
        <taxon>metagenomes</taxon>
        <taxon>ecological metagenomes</taxon>
    </lineage>
</organism>
<sequence length="237" mass="28559">MTDGKYFFDGNIYFLSLVFFFIILFPFIYLGTRNLGLSIAVLIIFWIIINVIVLISDYFGKKMHSKIFEKKVFKNLIKKGFQKENIYKYEGLTKEINGRTIRVFYNWNKVADGALSFGDIEIDIYFEPQLINDNIESIDELKLRNLTKLYDKTFWSKTNRTIFAFDRLKLFFNYYPWTNSTEIEEKIDFGLKILEENNLKPFSIKSINKPEHKILEERLYFLPNMEYIWKHLEENFR</sequence>
<dbReference type="EMBL" id="VSSQ01000003">
    <property type="protein sequence ID" value="MPL56664.1"/>
    <property type="molecule type" value="Genomic_DNA"/>
</dbReference>
<protein>
    <submittedName>
        <fullName evidence="2">Uncharacterized protein</fullName>
    </submittedName>
</protein>